<evidence type="ECO:0000256" key="6">
    <source>
        <dbReference type="ARBA" id="ARBA00022729"/>
    </source>
</evidence>
<evidence type="ECO:0000256" key="14">
    <source>
        <dbReference type="SAM" id="MobiDB-lite"/>
    </source>
</evidence>
<evidence type="ECO:0000256" key="3">
    <source>
        <dbReference type="ARBA" id="ARBA00022525"/>
    </source>
</evidence>
<accession>A0AAD5U741</accession>
<keyword evidence="10 13" id="KW-0865">Zymogen</keyword>
<evidence type="ECO:0000256" key="10">
    <source>
        <dbReference type="ARBA" id="ARBA00023145"/>
    </source>
</evidence>
<dbReference type="Pfam" id="PF02128">
    <property type="entry name" value="Peptidase_M36"/>
    <property type="match status" value="1"/>
</dbReference>
<dbReference type="Pfam" id="PF07504">
    <property type="entry name" value="FTP"/>
    <property type="match status" value="1"/>
</dbReference>
<dbReference type="InterPro" id="IPR001842">
    <property type="entry name" value="Peptidase_M36"/>
</dbReference>
<sequence>MKYSLCSAAIFAFASSLNSPLASNQLSTPSDVPKFVQFPASSEIFEIENSSSLLNAIKSEEEQGAIAKTYLAKYLQIEEADILLTSSVTTSNGVANIHFAPTLNGLQVVNSVGNVNIDQNGNVLGVSTSWIPKEVEVKKKDSLTGEQFSATEALKIVANRLNISFDDSRLVQSASFAGTDAVDISGFSNFGAVEVTEKLYRTAENTLEKVYDLAIPLKDNFHNAFVSLSSKEVVGVNDWATHETNVEFKNEPVKRLAKRADFTYNVVGLPNQDFSEGRVIVKNPADIIASPNGWHDDGSGERGTTSGNNVQAQDTQGAARQLPENSSFNFDYPINENQAPVKNWQAGLVNTFYVTNAVHDIAYHYGFDEKSGNFQKDNFQKGGKGNDHVIANTQDGDDTNNANFLSPPDGRSGVMNMYLFTQTNPGRDGDLDNTIVIHELMHGISNRLTGGPNNANCLSNSESGGMGEGWSDALAFILTAKASHTRNDDRTVGAYAVKNRNGIRNYPFSTSLKSNPQTYSDSPEVHNIGEIWANILFEVYWNFVDKSGFSSEFIKDAKSGKGNTDFYQILMDGLKLQPCNPTFVSARDALLQADKARGSKYTCELWKGFSKRGLGPKANSYKNDFELPSVCQGVTTSVIETTTTTSKVATIMETSIEPTLEPTSIEPTIVEPTSETPENTETSVEPTIVEPTSETPENTETSVEPTTVEPTIVKPTLVETTLVEPTSEIPIVTETSVEATPVVTSVVPTTVSQSTPQPNVCAHSVCKRGLPLRKTCNSCVKAVCYYDSYCCRKAWDSRCIFNAKIICGANC</sequence>
<dbReference type="SUPFAM" id="SSF55486">
    <property type="entry name" value="Metalloproteases ('zincins'), catalytic domain"/>
    <property type="match status" value="1"/>
</dbReference>
<evidence type="ECO:0000256" key="8">
    <source>
        <dbReference type="ARBA" id="ARBA00022833"/>
    </source>
</evidence>
<feature type="binding site" evidence="12">
    <location>
        <position position="468"/>
    </location>
    <ligand>
        <name>Zn(2+)</name>
        <dbReference type="ChEBI" id="CHEBI:29105"/>
        <note>catalytic</note>
    </ligand>
</feature>
<evidence type="ECO:0000256" key="4">
    <source>
        <dbReference type="ARBA" id="ARBA00022670"/>
    </source>
</evidence>
<comment type="cofactor">
    <cofactor evidence="12">
        <name>Zn(2+)</name>
        <dbReference type="ChEBI" id="CHEBI:29105"/>
    </cofactor>
    <text evidence="12">Binds 1 zinc ion per subunit.</text>
</comment>
<feature type="region of interest" description="Disordered" evidence="14">
    <location>
        <begin position="290"/>
        <end position="320"/>
    </location>
</feature>
<feature type="active site" evidence="11">
    <location>
        <position position="439"/>
    </location>
</feature>
<evidence type="ECO:0000313" key="16">
    <source>
        <dbReference type="EMBL" id="KAJ3226807.1"/>
    </source>
</evidence>
<dbReference type="GO" id="GO:0008270">
    <property type="term" value="F:zinc ion binding"/>
    <property type="evidence" value="ECO:0007669"/>
    <property type="project" value="InterPro"/>
</dbReference>
<gene>
    <name evidence="16" type="ORF">HK099_004076</name>
</gene>
<comment type="similarity">
    <text evidence="2 13">Belongs to the peptidase M36 family.</text>
</comment>
<reference evidence="16" key="1">
    <citation type="submission" date="2020-05" db="EMBL/GenBank/DDBJ databases">
        <title>Phylogenomic resolution of chytrid fungi.</title>
        <authorList>
            <person name="Stajich J.E."/>
            <person name="Amses K."/>
            <person name="Simmons R."/>
            <person name="Seto K."/>
            <person name="Myers J."/>
            <person name="Bonds A."/>
            <person name="Quandt C.A."/>
            <person name="Barry K."/>
            <person name="Liu P."/>
            <person name="Grigoriev I."/>
            <person name="Longcore J.E."/>
            <person name="James T.Y."/>
        </authorList>
    </citation>
    <scope>NUCLEOTIDE SEQUENCE</scope>
    <source>
        <strain evidence="16">JEL0476</strain>
    </source>
</reference>
<dbReference type="EMBL" id="JADGJW010000028">
    <property type="protein sequence ID" value="KAJ3226807.1"/>
    <property type="molecule type" value="Genomic_DNA"/>
</dbReference>
<keyword evidence="3 13" id="KW-0964">Secreted</keyword>
<name>A0AAD5U741_9FUNG</name>
<dbReference type="GO" id="GO:0006508">
    <property type="term" value="P:proteolysis"/>
    <property type="evidence" value="ECO:0007669"/>
    <property type="project" value="UniProtKB-KW"/>
</dbReference>
<evidence type="ECO:0000256" key="2">
    <source>
        <dbReference type="ARBA" id="ARBA00006006"/>
    </source>
</evidence>
<dbReference type="EC" id="3.4.24.-" evidence="13"/>
<dbReference type="CDD" id="cd09596">
    <property type="entry name" value="M36"/>
    <property type="match status" value="1"/>
</dbReference>
<feature type="domain" description="FTP" evidence="15">
    <location>
        <begin position="84"/>
        <end position="127"/>
    </location>
</feature>
<keyword evidence="8 12" id="KW-0862">Zinc</keyword>
<keyword evidence="9 13" id="KW-0482">Metalloprotease</keyword>
<evidence type="ECO:0000256" key="12">
    <source>
        <dbReference type="PIRSR" id="PIRSR601842-2"/>
    </source>
</evidence>
<feature type="binding site" evidence="12">
    <location>
        <position position="261"/>
    </location>
    <ligand>
        <name>Zn(2+)</name>
        <dbReference type="ChEBI" id="CHEBI:29105"/>
        <note>catalytic</note>
    </ligand>
</feature>
<comment type="caution">
    <text evidence="16">The sequence shown here is derived from an EMBL/GenBank/DDBJ whole genome shotgun (WGS) entry which is preliminary data.</text>
</comment>
<keyword evidence="17" id="KW-1185">Reference proteome</keyword>
<dbReference type="Proteomes" id="UP001211065">
    <property type="component" value="Unassembled WGS sequence"/>
</dbReference>
<keyword evidence="7 13" id="KW-0378">Hydrolase</keyword>
<keyword evidence="6" id="KW-0732">Signal</keyword>
<organism evidence="16 17">
    <name type="scientific">Clydaea vesicula</name>
    <dbReference type="NCBI Taxonomy" id="447962"/>
    <lineage>
        <taxon>Eukaryota</taxon>
        <taxon>Fungi</taxon>
        <taxon>Fungi incertae sedis</taxon>
        <taxon>Chytridiomycota</taxon>
        <taxon>Chytridiomycota incertae sedis</taxon>
        <taxon>Chytridiomycetes</taxon>
        <taxon>Lobulomycetales</taxon>
        <taxon>Lobulomycetaceae</taxon>
        <taxon>Clydaea</taxon>
    </lineage>
</organism>
<dbReference type="PANTHER" id="PTHR33478:SF1">
    <property type="entry name" value="EXTRACELLULAR METALLOPROTEINASE MEP"/>
    <property type="match status" value="1"/>
</dbReference>
<evidence type="ECO:0000256" key="9">
    <source>
        <dbReference type="ARBA" id="ARBA00023049"/>
    </source>
</evidence>
<feature type="binding site" evidence="12">
    <location>
        <position position="442"/>
    </location>
    <ligand>
        <name>Zn(2+)</name>
        <dbReference type="ChEBI" id="CHEBI:29105"/>
        <note>catalytic</note>
    </ligand>
</feature>
<dbReference type="Gene3D" id="3.10.170.10">
    <property type="match status" value="1"/>
</dbReference>
<keyword evidence="5 12" id="KW-0479">Metal-binding</keyword>
<evidence type="ECO:0000256" key="7">
    <source>
        <dbReference type="ARBA" id="ARBA00022801"/>
    </source>
</evidence>
<evidence type="ECO:0000313" key="17">
    <source>
        <dbReference type="Proteomes" id="UP001211065"/>
    </source>
</evidence>
<keyword evidence="4 13" id="KW-0645">Protease</keyword>
<evidence type="ECO:0000256" key="5">
    <source>
        <dbReference type="ARBA" id="ARBA00022723"/>
    </source>
</evidence>
<comment type="subcellular location">
    <subcellularLocation>
        <location evidence="1 13">Secreted</location>
    </subcellularLocation>
</comment>
<dbReference type="GO" id="GO:0004222">
    <property type="term" value="F:metalloendopeptidase activity"/>
    <property type="evidence" value="ECO:0007669"/>
    <property type="project" value="InterPro"/>
</dbReference>
<evidence type="ECO:0000256" key="11">
    <source>
        <dbReference type="PIRSR" id="PIRSR601842-1"/>
    </source>
</evidence>
<dbReference type="InterPro" id="IPR050371">
    <property type="entry name" value="Fungal_virulence_M36"/>
</dbReference>
<evidence type="ECO:0000259" key="15">
    <source>
        <dbReference type="Pfam" id="PF07504"/>
    </source>
</evidence>
<dbReference type="Gene3D" id="1.10.390.10">
    <property type="entry name" value="Neutral Protease Domain 2"/>
    <property type="match status" value="1"/>
</dbReference>
<feature type="region of interest" description="Disordered" evidence="14">
    <location>
        <begin position="670"/>
        <end position="707"/>
    </location>
</feature>
<evidence type="ECO:0000256" key="13">
    <source>
        <dbReference type="RuleBase" id="RU364017"/>
    </source>
</evidence>
<feature type="compositionally biased region" description="Polar residues" evidence="14">
    <location>
        <begin position="302"/>
        <end position="320"/>
    </location>
</feature>
<protein>
    <recommendedName>
        <fullName evidence="13">Extracellular metalloproteinase</fullName>
        <ecNumber evidence="13">3.4.24.-</ecNumber>
    </recommendedName>
    <alternativeName>
        <fullName evidence="13">Fungalysin</fullName>
    </alternativeName>
</protein>
<dbReference type="InterPro" id="IPR011096">
    <property type="entry name" value="FTP_domain"/>
</dbReference>
<proteinExistence type="inferred from homology"/>
<dbReference type="InterPro" id="IPR027268">
    <property type="entry name" value="Peptidase_M4/M1_CTD_sf"/>
</dbReference>
<feature type="binding site" evidence="12">
    <location>
        <position position="438"/>
    </location>
    <ligand>
        <name>Zn(2+)</name>
        <dbReference type="ChEBI" id="CHEBI:29105"/>
        <note>catalytic</note>
    </ligand>
</feature>
<dbReference type="AlphaFoldDB" id="A0AAD5U741"/>
<dbReference type="GO" id="GO:0005615">
    <property type="term" value="C:extracellular space"/>
    <property type="evidence" value="ECO:0007669"/>
    <property type="project" value="InterPro"/>
</dbReference>
<dbReference type="PANTHER" id="PTHR33478">
    <property type="entry name" value="EXTRACELLULAR METALLOPROTEINASE MEP"/>
    <property type="match status" value="1"/>
</dbReference>
<evidence type="ECO:0000256" key="1">
    <source>
        <dbReference type="ARBA" id="ARBA00004613"/>
    </source>
</evidence>